<evidence type="ECO:0000313" key="2">
    <source>
        <dbReference type="Proteomes" id="UP000001542"/>
    </source>
</evidence>
<name>A2HY91_TRIV3</name>
<sequence length="226" mass="25794">YNHKLENKQTQYANIEKIRRLDPNVPGVYVNLSGSDGTAATKVKLKLRVPLSSFLIFRFLRYLPNWAGKISIELTPSKNNLVIAPTQDPFTLTDVMGTNKTSFAEFCKGKVDLDFGFSNLNNEVNYYFNAAGNAWDPVKFTCEKFECKRIESRLAVYMLDPDISNALAAKYIAVPLMFPIHQISVKDFAGEVGNQNADRRCKNRYCFNNCNETCRYYVCTVQTNYK</sequence>
<dbReference type="EMBL" id="DS148338">
    <property type="protein sequence ID" value="EAX65626.1"/>
    <property type="molecule type" value="Genomic_DNA"/>
</dbReference>
<accession>A2HY91</accession>
<protein>
    <submittedName>
        <fullName evidence="1">Uncharacterized protein</fullName>
    </submittedName>
</protein>
<dbReference type="VEuPathDB" id="TrichDB:TVAG_597280"/>
<gene>
    <name evidence="1" type="ORF">TVAG_597280</name>
</gene>
<reference evidence="1" key="1">
    <citation type="submission" date="2006-10" db="EMBL/GenBank/DDBJ databases">
        <authorList>
            <person name="Amadeo P."/>
            <person name="Zhao Q."/>
            <person name="Wortman J."/>
            <person name="Fraser-Liggett C."/>
            <person name="Carlton J."/>
        </authorList>
    </citation>
    <scope>NUCLEOTIDE SEQUENCE</scope>
    <source>
        <strain evidence="1">G3</strain>
    </source>
</reference>
<organism evidence="1 2">
    <name type="scientific">Trichomonas vaginalis (strain ATCC PRA-98 / G3)</name>
    <dbReference type="NCBI Taxonomy" id="412133"/>
    <lineage>
        <taxon>Eukaryota</taxon>
        <taxon>Metamonada</taxon>
        <taxon>Parabasalia</taxon>
        <taxon>Trichomonadida</taxon>
        <taxon>Trichomonadidae</taxon>
        <taxon>Trichomonas</taxon>
    </lineage>
</organism>
<proteinExistence type="predicted"/>
<dbReference type="VEuPathDB" id="TrichDB:TVAGG3_0269240"/>
<reference evidence="1" key="2">
    <citation type="journal article" date="2007" name="Science">
        <title>Draft genome sequence of the sexually transmitted pathogen Trichomonas vaginalis.</title>
        <authorList>
            <person name="Carlton J.M."/>
            <person name="Hirt R.P."/>
            <person name="Silva J.C."/>
            <person name="Delcher A.L."/>
            <person name="Schatz M."/>
            <person name="Zhao Q."/>
            <person name="Wortman J.R."/>
            <person name="Bidwell S.L."/>
            <person name="Alsmark U.C.M."/>
            <person name="Besteiro S."/>
            <person name="Sicheritz-Ponten T."/>
            <person name="Noel C.J."/>
            <person name="Dacks J.B."/>
            <person name="Foster P.G."/>
            <person name="Simillion C."/>
            <person name="Van de Peer Y."/>
            <person name="Miranda-Saavedra D."/>
            <person name="Barton G.J."/>
            <person name="Westrop G.D."/>
            <person name="Mueller S."/>
            <person name="Dessi D."/>
            <person name="Fiori P.L."/>
            <person name="Ren Q."/>
            <person name="Paulsen I."/>
            <person name="Zhang H."/>
            <person name="Bastida-Corcuera F.D."/>
            <person name="Simoes-Barbosa A."/>
            <person name="Brown M.T."/>
            <person name="Hayes R.D."/>
            <person name="Mukherjee M."/>
            <person name="Okumura C.Y."/>
            <person name="Schneider R."/>
            <person name="Smith A.J."/>
            <person name="Vanacova S."/>
            <person name="Villalvazo M."/>
            <person name="Haas B.J."/>
            <person name="Pertea M."/>
            <person name="Feldblyum T.V."/>
            <person name="Utterback T.R."/>
            <person name="Shu C.L."/>
            <person name="Osoegawa K."/>
            <person name="de Jong P.J."/>
            <person name="Hrdy I."/>
            <person name="Horvathova L."/>
            <person name="Zubacova Z."/>
            <person name="Dolezal P."/>
            <person name="Malik S.B."/>
            <person name="Logsdon J.M. Jr."/>
            <person name="Henze K."/>
            <person name="Gupta A."/>
            <person name="Wang C.C."/>
            <person name="Dunne R.L."/>
            <person name="Upcroft J.A."/>
            <person name="Upcroft P."/>
            <person name="White O."/>
            <person name="Salzberg S.L."/>
            <person name="Tang P."/>
            <person name="Chiu C.-H."/>
            <person name="Lee Y.-S."/>
            <person name="Embley T.M."/>
            <person name="Coombs G.H."/>
            <person name="Mottram J.C."/>
            <person name="Tachezy J."/>
            <person name="Fraser-Liggett C.M."/>
            <person name="Johnson P.J."/>
        </authorList>
    </citation>
    <scope>NUCLEOTIDE SEQUENCE [LARGE SCALE GENOMIC DNA]</scope>
    <source>
        <strain evidence="1">G3</strain>
    </source>
</reference>
<dbReference type="Proteomes" id="UP000001542">
    <property type="component" value="Unassembled WGS sequence"/>
</dbReference>
<feature type="non-terminal residue" evidence="1">
    <location>
        <position position="1"/>
    </location>
</feature>
<keyword evidence="2" id="KW-1185">Reference proteome</keyword>
<dbReference type="InParanoid" id="A2HY91"/>
<evidence type="ECO:0000313" key="1">
    <source>
        <dbReference type="EMBL" id="EAX65626.1"/>
    </source>
</evidence>
<dbReference type="AlphaFoldDB" id="A2HY91"/>